<evidence type="ECO:0000313" key="3">
    <source>
        <dbReference type="Proteomes" id="UP000095492"/>
    </source>
</evidence>
<protein>
    <recommendedName>
        <fullName evidence="5">Abortive phage infection protein</fullName>
    </recommendedName>
</protein>
<evidence type="ECO:0008006" key="5">
    <source>
        <dbReference type="Google" id="ProtNLM"/>
    </source>
</evidence>
<gene>
    <name evidence="1" type="ORF">ERS852448_01373</name>
    <name evidence="2" type="ORF">GKE72_16190</name>
</gene>
<dbReference type="Proteomes" id="UP000095492">
    <property type="component" value="Unassembled WGS sequence"/>
</dbReference>
<accession>A0A173T9R3</accession>
<dbReference type="RefSeq" id="WP_021738817.1">
    <property type="nucleotide sequence ID" value="NZ_CABKSU010000042.1"/>
</dbReference>
<dbReference type="Pfam" id="PF19570">
    <property type="entry name" value="DUF6088"/>
    <property type="match status" value="1"/>
</dbReference>
<proteinExistence type="predicted"/>
<dbReference type="InterPro" id="IPR045738">
    <property type="entry name" value="DUF6088"/>
</dbReference>
<name>A0A173T9R3_EUBRA</name>
<reference evidence="2 4" key="2">
    <citation type="journal article" date="2019" name="Nat. Med.">
        <title>A library of human gut bacterial isolates paired with longitudinal multiomics data enables mechanistic microbiome research.</title>
        <authorList>
            <person name="Poyet M."/>
            <person name="Groussin M."/>
            <person name="Gibbons S.M."/>
            <person name="Avila-Pacheco J."/>
            <person name="Jiang X."/>
            <person name="Kearney S.M."/>
            <person name="Perrotta A.R."/>
            <person name="Berdy B."/>
            <person name="Zhao S."/>
            <person name="Lieberman T.D."/>
            <person name="Swanson P.K."/>
            <person name="Smith M."/>
            <person name="Roesemann S."/>
            <person name="Alexander J.E."/>
            <person name="Rich S.A."/>
            <person name="Livny J."/>
            <person name="Vlamakis H."/>
            <person name="Clish C."/>
            <person name="Bullock K."/>
            <person name="Deik A."/>
            <person name="Scott J."/>
            <person name="Pierce K.A."/>
            <person name="Xavier R.J."/>
            <person name="Alm E.J."/>
        </authorList>
    </citation>
    <scope>NUCLEOTIDE SEQUENCE [LARGE SCALE GENOMIC DNA]</scope>
    <source>
        <strain evidence="2 4">BIOML-A3</strain>
    </source>
</reference>
<reference evidence="1 3" key="1">
    <citation type="submission" date="2015-09" db="EMBL/GenBank/DDBJ databases">
        <authorList>
            <consortium name="Pathogen Informatics"/>
        </authorList>
    </citation>
    <scope>NUCLEOTIDE SEQUENCE [LARGE SCALE GENOMIC DNA]</scope>
    <source>
        <strain evidence="1 3">2789STDY5608891</strain>
    </source>
</reference>
<dbReference type="STRING" id="39490.ERS852448_01373"/>
<dbReference type="AlphaFoldDB" id="A0A173T9R3"/>
<dbReference type="GeneID" id="42786276"/>
<dbReference type="OrthoDB" id="9802612at2"/>
<organism evidence="1 3">
    <name type="scientific">Eubacterium ramulus</name>
    <dbReference type="NCBI Taxonomy" id="39490"/>
    <lineage>
        <taxon>Bacteria</taxon>
        <taxon>Bacillati</taxon>
        <taxon>Bacillota</taxon>
        <taxon>Clostridia</taxon>
        <taxon>Eubacteriales</taxon>
        <taxon>Eubacteriaceae</taxon>
        <taxon>Eubacterium</taxon>
    </lineage>
</organism>
<evidence type="ECO:0000313" key="4">
    <source>
        <dbReference type="Proteomes" id="UP000431304"/>
    </source>
</evidence>
<dbReference type="EMBL" id="WKRA01000074">
    <property type="protein sequence ID" value="MSD17555.1"/>
    <property type="molecule type" value="Genomic_DNA"/>
</dbReference>
<evidence type="ECO:0000313" key="2">
    <source>
        <dbReference type="EMBL" id="MSD17555.1"/>
    </source>
</evidence>
<evidence type="ECO:0000313" key="1">
    <source>
        <dbReference type="EMBL" id="CUM98735.1"/>
    </source>
</evidence>
<dbReference type="Proteomes" id="UP000431304">
    <property type="component" value="Unassembled WGS sequence"/>
</dbReference>
<sequence length="208" mass="24401">MTKLYKYLISNYKPNEPIFVSDLQISISDANLRQMFNLLCDSGKIKRFDTGIYYLPKESRLTGGVPLGADTVARYKYVSRNGRIDGYYSGYTFANQLGVITQVPYTLEIVSNNASAKVQEVNLQGRKVILRKAKIPVTKENYKILQFLDFLKDVELYMDKNNEVYIDRIKRYIVDEQICKMDVDLYIRQYPDRTYRSIYEMGLYEFFV</sequence>
<dbReference type="EMBL" id="CYYA01000007">
    <property type="protein sequence ID" value="CUM98735.1"/>
    <property type="molecule type" value="Genomic_DNA"/>
</dbReference>